<dbReference type="RefSeq" id="WP_141848945.1">
    <property type="nucleotide sequence ID" value="NZ_BAAAPR010000009.1"/>
</dbReference>
<comment type="caution">
    <text evidence="1">The sequence shown here is derived from an EMBL/GenBank/DDBJ whole genome shotgun (WGS) entry which is preliminary data.</text>
</comment>
<sequence length="209" mass="21958">MYVPAANGVPDEAEARAMVAAAGAATVVTTGEDGYPRATLLPVRWVGDRVVAHLARANPHWREIADGAPCLLVVDGPQAYVSPGWYASKAEHGRVVPTWNDASVQLRGRATVHDDPAWLRAVVTDLTDAHEGGRPDPWHVTDAPETYVAGQLRGIVGLEVLVEQVTAKAKLSQNRSDADRAGVVAGLAASGDPRAAAVAARMRRAPSPG</sequence>
<dbReference type="OrthoDB" id="9794948at2"/>
<name>A0A542E2N4_9MICO</name>
<dbReference type="PANTHER" id="PTHR35802">
    <property type="entry name" value="PROTEASE SYNTHASE AND SPORULATION PROTEIN PAI 2"/>
    <property type="match status" value="1"/>
</dbReference>
<dbReference type="PIRSF" id="PIRSF010372">
    <property type="entry name" value="PaiB"/>
    <property type="match status" value="1"/>
</dbReference>
<dbReference type="Proteomes" id="UP000317893">
    <property type="component" value="Unassembled WGS sequence"/>
</dbReference>
<gene>
    <name evidence="1" type="ORF">FB458_2715</name>
</gene>
<dbReference type="AlphaFoldDB" id="A0A542E2N4"/>
<dbReference type="EMBL" id="VFMN01000001">
    <property type="protein sequence ID" value="TQJ09603.1"/>
    <property type="molecule type" value="Genomic_DNA"/>
</dbReference>
<evidence type="ECO:0000313" key="1">
    <source>
        <dbReference type="EMBL" id="TQJ09603.1"/>
    </source>
</evidence>
<dbReference type="PANTHER" id="PTHR35802:SF1">
    <property type="entry name" value="PROTEASE SYNTHASE AND SPORULATION PROTEIN PAI 2"/>
    <property type="match status" value="1"/>
</dbReference>
<dbReference type="SUPFAM" id="SSF50475">
    <property type="entry name" value="FMN-binding split barrel"/>
    <property type="match status" value="1"/>
</dbReference>
<protein>
    <submittedName>
        <fullName evidence="1">PaiB family negative transcriptional regulator</fullName>
    </submittedName>
</protein>
<proteinExistence type="predicted"/>
<dbReference type="InterPro" id="IPR012349">
    <property type="entry name" value="Split_barrel_FMN-bd"/>
</dbReference>
<dbReference type="InterPro" id="IPR007396">
    <property type="entry name" value="TR_PAI2-type"/>
</dbReference>
<dbReference type="Pfam" id="PF04299">
    <property type="entry name" value="FMN_bind_2"/>
    <property type="match status" value="1"/>
</dbReference>
<dbReference type="Gene3D" id="2.30.110.10">
    <property type="entry name" value="Electron Transport, Fmn-binding Protein, Chain A"/>
    <property type="match status" value="1"/>
</dbReference>
<keyword evidence="2" id="KW-1185">Reference proteome</keyword>
<reference evidence="1 2" key="1">
    <citation type="submission" date="2019-06" db="EMBL/GenBank/DDBJ databases">
        <title>Sequencing the genomes of 1000 actinobacteria strains.</title>
        <authorList>
            <person name="Klenk H.-P."/>
        </authorList>
    </citation>
    <scope>NUCLEOTIDE SEQUENCE [LARGE SCALE GENOMIC DNA]</scope>
    <source>
        <strain evidence="1 2">DSM 18607</strain>
    </source>
</reference>
<evidence type="ECO:0000313" key="2">
    <source>
        <dbReference type="Proteomes" id="UP000317893"/>
    </source>
</evidence>
<organism evidence="1 2">
    <name type="scientific">Lapillicoccus jejuensis</name>
    <dbReference type="NCBI Taxonomy" id="402171"/>
    <lineage>
        <taxon>Bacteria</taxon>
        <taxon>Bacillati</taxon>
        <taxon>Actinomycetota</taxon>
        <taxon>Actinomycetes</taxon>
        <taxon>Micrococcales</taxon>
        <taxon>Intrasporangiaceae</taxon>
        <taxon>Lapillicoccus</taxon>
    </lineage>
</organism>
<accession>A0A542E2N4</accession>